<reference evidence="2" key="1">
    <citation type="journal article" date="2016" name="Sci. Rep.">
        <title>Molecular characterization of firefly nuptial gifts: a multi-omics approach sheds light on postcopulatory sexual selection.</title>
        <authorList>
            <person name="Al-Wathiqui N."/>
            <person name="Fallon T.R."/>
            <person name="South A."/>
            <person name="Weng J.K."/>
            <person name="Lewis S.M."/>
        </authorList>
    </citation>
    <scope>NUCLEOTIDE SEQUENCE</scope>
</reference>
<name>A0A1Y1L7T6_PHOPY</name>
<gene>
    <name evidence="3" type="ORF">PPYR_09133</name>
</gene>
<dbReference type="AlphaFoldDB" id="A0A1Y1L7T6"/>
<evidence type="ECO:0000313" key="3">
    <source>
        <dbReference type="EMBL" id="KAB0798140.1"/>
    </source>
</evidence>
<dbReference type="Proteomes" id="UP000327044">
    <property type="component" value="Unassembled WGS sequence"/>
</dbReference>
<feature type="region of interest" description="Disordered" evidence="1">
    <location>
        <begin position="49"/>
        <end position="71"/>
    </location>
</feature>
<reference evidence="3 4" key="2">
    <citation type="journal article" date="2018" name="Elife">
        <title>Firefly genomes illuminate parallel origins of bioluminescence in beetles.</title>
        <authorList>
            <person name="Fallon T.R."/>
            <person name="Lower S.E."/>
            <person name="Chang C.H."/>
            <person name="Bessho-Uehara M."/>
            <person name="Martin G.J."/>
            <person name="Bewick A.J."/>
            <person name="Behringer M."/>
            <person name="Debat H.J."/>
            <person name="Wong I."/>
            <person name="Day J.C."/>
            <person name="Suvorov A."/>
            <person name="Silva C.J."/>
            <person name="Stanger-Hall K.F."/>
            <person name="Hall D.W."/>
            <person name="Schmitz R.J."/>
            <person name="Nelson D.R."/>
            <person name="Lewis S.M."/>
            <person name="Shigenobu S."/>
            <person name="Bybee S.M."/>
            <person name="Larracuente A.M."/>
            <person name="Oba Y."/>
            <person name="Weng J.K."/>
        </authorList>
    </citation>
    <scope>NUCLEOTIDE SEQUENCE [LARGE SCALE GENOMIC DNA]</scope>
    <source>
        <strain evidence="3">1611_PpyrPB1</strain>
        <tissue evidence="3">Whole body</tissue>
    </source>
</reference>
<evidence type="ECO:0000256" key="1">
    <source>
        <dbReference type="SAM" id="MobiDB-lite"/>
    </source>
</evidence>
<proteinExistence type="predicted"/>
<organism evidence="2">
    <name type="scientific">Photinus pyralis</name>
    <name type="common">Common eastern firefly</name>
    <name type="synonym">Lampyris pyralis</name>
    <dbReference type="NCBI Taxonomy" id="7054"/>
    <lineage>
        <taxon>Eukaryota</taxon>
        <taxon>Metazoa</taxon>
        <taxon>Ecdysozoa</taxon>
        <taxon>Arthropoda</taxon>
        <taxon>Hexapoda</taxon>
        <taxon>Insecta</taxon>
        <taxon>Pterygota</taxon>
        <taxon>Neoptera</taxon>
        <taxon>Endopterygota</taxon>
        <taxon>Coleoptera</taxon>
        <taxon>Polyphaga</taxon>
        <taxon>Elateriformia</taxon>
        <taxon>Elateroidea</taxon>
        <taxon>Lampyridae</taxon>
        <taxon>Lampyrinae</taxon>
        <taxon>Photinus</taxon>
    </lineage>
</organism>
<dbReference type="OrthoDB" id="6762542at2759"/>
<dbReference type="InParanoid" id="A0A1Y1L7T6"/>
<protein>
    <submittedName>
        <fullName evidence="2">Uncharacterized protein</fullName>
    </submittedName>
</protein>
<evidence type="ECO:0000313" key="2">
    <source>
        <dbReference type="EMBL" id="JAV68861.1"/>
    </source>
</evidence>
<sequence>MDSENGLPLGKRITLHRNPSVNNKVQENLKTLRLHMANKKHAQRLYYDKPGRSPLLTKPMNKTSVHERLGHQRRRPMAYDFTTDNTIIRNKHFQRQQNNNGIIKYKNRQPLTKNLGKMRLQKYRQHLAENLPVFSRIRLKRNTASSQPFNCTVEVKNNHSVHNEIVQFSNRHSVRGSVNPNLQEEIRILQSQNVVEPNFIPNEAIHTVGYGITKILLNNRFSLLG</sequence>
<dbReference type="EMBL" id="GEZM01064023">
    <property type="protein sequence ID" value="JAV68861.1"/>
    <property type="molecule type" value="Transcribed_RNA"/>
</dbReference>
<evidence type="ECO:0000313" key="4">
    <source>
        <dbReference type="Proteomes" id="UP000327044"/>
    </source>
</evidence>
<dbReference type="EMBL" id="VVIM01000006">
    <property type="protein sequence ID" value="KAB0798140.1"/>
    <property type="molecule type" value="Genomic_DNA"/>
</dbReference>
<reference evidence="3" key="3">
    <citation type="submission" date="2019-08" db="EMBL/GenBank/DDBJ databases">
        <authorList>
            <consortium name="Photinus pyralis genome working group"/>
            <person name="Fallon T.R."/>
            <person name="Sander Lower S.E."/>
            <person name="Weng J.-K."/>
        </authorList>
    </citation>
    <scope>NUCLEOTIDE SEQUENCE</scope>
    <source>
        <strain evidence="3">1611_PpyrPB1</strain>
        <tissue evidence="3">Whole body</tissue>
    </source>
</reference>
<keyword evidence="4" id="KW-1185">Reference proteome</keyword>
<accession>A0A1Y1L7T6</accession>